<reference evidence="2" key="1">
    <citation type="journal article" date="2002" name="Science">
        <title>The draft genome of Ciona intestinalis: insights into chordate and vertebrate origins.</title>
        <authorList>
            <person name="Dehal P."/>
            <person name="Satou Y."/>
            <person name="Campbell R.K."/>
            <person name="Chapman J."/>
            <person name="Degnan B."/>
            <person name="De Tomaso A."/>
            <person name="Davidson B."/>
            <person name="Di Gregorio A."/>
            <person name="Gelpke M."/>
            <person name="Goodstein D.M."/>
            <person name="Harafuji N."/>
            <person name="Hastings K.E."/>
            <person name="Ho I."/>
            <person name="Hotta K."/>
            <person name="Huang W."/>
            <person name="Kawashima T."/>
            <person name="Lemaire P."/>
            <person name="Martinez D."/>
            <person name="Meinertzhagen I.A."/>
            <person name="Necula S."/>
            <person name="Nonaka M."/>
            <person name="Putnam N."/>
            <person name="Rash S."/>
            <person name="Saiga H."/>
            <person name="Satake M."/>
            <person name="Terry A."/>
            <person name="Yamada L."/>
            <person name="Wang H.G."/>
            <person name="Awazu S."/>
            <person name="Azumi K."/>
            <person name="Boore J."/>
            <person name="Branno M."/>
            <person name="Chin-Bow S."/>
            <person name="DeSantis R."/>
            <person name="Doyle S."/>
            <person name="Francino P."/>
            <person name="Keys D.N."/>
            <person name="Haga S."/>
            <person name="Hayashi H."/>
            <person name="Hino K."/>
            <person name="Imai K.S."/>
            <person name="Inaba K."/>
            <person name="Kano S."/>
            <person name="Kobayashi K."/>
            <person name="Kobayashi M."/>
            <person name="Lee B.I."/>
            <person name="Makabe K.W."/>
            <person name="Manohar C."/>
            <person name="Matassi G."/>
            <person name="Medina M."/>
            <person name="Mochizuki Y."/>
            <person name="Mount S."/>
            <person name="Morishita T."/>
            <person name="Miura S."/>
            <person name="Nakayama A."/>
            <person name="Nishizaka S."/>
            <person name="Nomoto H."/>
            <person name="Ohta F."/>
            <person name="Oishi K."/>
            <person name="Rigoutsos I."/>
            <person name="Sano M."/>
            <person name="Sasaki A."/>
            <person name="Sasakura Y."/>
            <person name="Shoguchi E."/>
            <person name="Shin-i T."/>
            <person name="Spagnuolo A."/>
            <person name="Stainier D."/>
            <person name="Suzuki M.M."/>
            <person name="Tassy O."/>
            <person name="Takatori N."/>
            <person name="Tokuoka M."/>
            <person name="Yagi K."/>
            <person name="Yoshizaki F."/>
            <person name="Wada S."/>
            <person name="Zhang C."/>
            <person name="Hyatt P.D."/>
            <person name="Larimer F."/>
            <person name="Detter C."/>
            <person name="Doggett N."/>
            <person name="Glavina T."/>
            <person name="Hawkins T."/>
            <person name="Richardson P."/>
            <person name="Lucas S."/>
            <person name="Kohara Y."/>
            <person name="Levine M."/>
            <person name="Satoh N."/>
            <person name="Rokhsar D.S."/>
        </authorList>
    </citation>
    <scope>NUCLEOTIDE SEQUENCE [LARGE SCALE GENOMIC DNA]</scope>
</reference>
<reference evidence="1" key="2">
    <citation type="journal article" date="2008" name="Genome Biol.">
        <title>Improved genome assembly and evidence-based global gene model set for the chordate Ciona intestinalis: new insight into intron and operon populations.</title>
        <authorList>
            <person name="Satou Y."/>
            <person name="Mineta K."/>
            <person name="Ogasawara M."/>
            <person name="Sasakura Y."/>
            <person name="Shoguchi E."/>
            <person name="Ueno K."/>
            <person name="Yamada L."/>
            <person name="Matsumoto J."/>
            <person name="Wasserscheid J."/>
            <person name="Dewar K."/>
            <person name="Wiley G.B."/>
            <person name="Macmil S.L."/>
            <person name="Roe B.A."/>
            <person name="Zeller R.W."/>
            <person name="Hastings K.E."/>
            <person name="Lemaire P."/>
            <person name="Lindquist E."/>
            <person name="Endo T."/>
            <person name="Hotta K."/>
            <person name="Inaba K."/>
        </authorList>
    </citation>
    <scope>NUCLEOTIDE SEQUENCE [LARGE SCALE GENOMIC DNA]</scope>
    <source>
        <strain evidence="1">wild type</strain>
    </source>
</reference>
<proteinExistence type="predicted"/>
<reference evidence="1" key="4">
    <citation type="submission" date="2025-09" db="UniProtKB">
        <authorList>
            <consortium name="Ensembl"/>
        </authorList>
    </citation>
    <scope>IDENTIFICATION</scope>
</reference>
<dbReference type="EMBL" id="EAAA01002100">
    <property type="status" value="NOT_ANNOTATED_CDS"/>
    <property type="molecule type" value="Genomic_DNA"/>
</dbReference>
<dbReference type="AlphaFoldDB" id="H2XUF3"/>
<dbReference type="HOGENOM" id="CLU_2305047_0_0_1"/>
<evidence type="ECO:0000313" key="2">
    <source>
        <dbReference type="Proteomes" id="UP000008144"/>
    </source>
</evidence>
<protein>
    <submittedName>
        <fullName evidence="1">Uncharacterized protein</fullName>
    </submittedName>
</protein>
<sequence>MFVILLSGVQTLKQDKIFCCNGIVMQTRPALNTQQYILLTRGTTIVYENTSLSLGGHRAGAGACFSARGGPRMKEYSQTRSSFTVKAGSMPTEADRRTPS</sequence>
<keyword evidence="2" id="KW-1185">Reference proteome</keyword>
<dbReference type="Proteomes" id="UP000008144">
    <property type="component" value="Chromosome 5"/>
</dbReference>
<dbReference type="InParanoid" id="H2XUF3"/>
<organism evidence="1 2">
    <name type="scientific">Ciona intestinalis</name>
    <name type="common">Transparent sea squirt</name>
    <name type="synonym">Ascidia intestinalis</name>
    <dbReference type="NCBI Taxonomy" id="7719"/>
    <lineage>
        <taxon>Eukaryota</taxon>
        <taxon>Metazoa</taxon>
        <taxon>Chordata</taxon>
        <taxon>Tunicata</taxon>
        <taxon>Ascidiacea</taxon>
        <taxon>Phlebobranchia</taxon>
        <taxon>Cionidae</taxon>
        <taxon>Ciona</taxon>
    </lineage>
</organism>
<reference evidence="1" key="3">
    <citation type="submission" date="2025-08" db="UniProtKB">
        <authorList>
            <consortium name="Ensembl"/>
        </authorList>
    </citation>
    <scope>IDENTIFICATION</scope>
</reference>
<evidence type="ECO:0000313" key="1">
    <source>
        <dbReference type="Ensembl" id="ENSCINP00000033287.1"/>
    </source>
</evidence>
<name>H2XUF3_CIOIN</name>
<dbReference type="Ensembl" id="ENSCINT00000030844.1">
    <property type="protein sequence ID" value="ENSCINP00000033287.1"/>
    <property type="gene ID" value="ENSCING00000018921.1"/>
</dbReference>
<accession>H2XUF3</accession>